<organism evidence="1">
    <name type="scientific">Thiothrix subterranea</name>
    <dbReference type="NCBI Taxonomy" id="2735563"/>
    <lineage>
        <taxon>Bacteria</taxon>
        <taxon>Pseudomonadati</taxon>
        <taxon>Pseudomonadota</taxon>
        <taxon>Gammaproteobacteria</taxon>
        <taxon>Thiotrichales</taxon>
        <taxon>Thiotrichaceae</taxon>
        <taxon>Thiothrix</taxon>
    </lineage>
</organism>
<dbReference type="Proteomes" id="UP001229862">
    <property type="component" value="Chromosome"/>
</dbReference>
<proteinExistence type="predicted"/>
<evidence type="ECO:0000313" key="1">
    <source>
        <dbReference type="EMBL" id="WML85130.1"/>
    </source>
</evidence>
<protein>
    <submittedName>
        <fullName evidence="1">Uncharacterized protein</fullName>
    </submittedName>
</protein>
<dbReference type="EMBL" id="CP133217">
    <property type="protein sequence ID" value="WML85130.1"/>
    <property type="molecule type" value="Genomic_DNA"/>
</dbReference>
<sequence>MLQTKIPHKRKLPAKSLRGFLQHTGATVPIDQLCKPVEYSDDRANQKAQQG</sequence>
<dbReference type="RefSeq" id="WP_308871632.1">
    <property type="nucleotide sequence ID" value="NZ_CP133197.1"/>
</dbReference>
<gene>
    <name evidence="1" type="ORF">RCG00_12535</name>
</gene>
<dbReference type="AlphaFoldDB" id="A0AA51R324"/>
<accession>A0AA51R324</accession>
<name>A0AA51R324_9GAMM</name>
<reference evidence="1" key="1">
    <citation type="submission" date="2023-08" db="EMBL/GenBank/DDBJ databases">
        <title>New molecular markers tilS and rpoB for phylogenetic and monitoring studies of the genus Thiothrix biodiversity.</title>
        <authorList>
            <person name="Ravin N.V."/>
            <person name="Smolyakov D."/>
            <person name="Markov N.D."/>
            <person name="Beletsky A.V."/>
            <person name="Mardanov A.V."/>
            <person name="Rudenko T.S."/>
            <person name="Grabovich M.Y."/>
        </authorList>
    </citation>
    <scope>NUCLEOTIDE SEQUENCE</scope>
    <source>
        <strain evidence="1">DNT52</strain>
    </source>
</reference>